<dbReference type="InterPro" id="IPR003500">
    <property type="entry name" value="RpiB_LacA_LacB"/>
</dbReference>
<reference evidence="7 8" key="1">
    <citation type="journal article" date="2009" name="PLoS ONE">
        <title>Genome analysis of the anaerobic thermohalophilic bacterium Halothermothrix orenii.</title>
        <authorList>
            <person name="Mavromatis K."/>
            <person name="Ivanova N."/>
            <person name="Anderson I."/>
            <person name="Lykidis A."/>
            <person name="Hooper S.D."/>
            <person name="Sun H."/>
            <person name="Kunin V."/>
            <person name="Lapidus A."/>
            <person name="Hugenholtz P."/>
            <person name="Patel B."/>
            <person name="Kyrpides N.C."/>
        </authorList>
    </citation>
    <scope>NUCLEOTIDE SEQUENCE [LARGE SCALE GENOMIC DNA]</scope>
    <source>
        <strain evidence="8">H 168 / OCM 544 / DSM 9562</strain>
    </source>
</reference>
<dbReference type="InterPro" id="IPR036196">
    <property type="entry name" value="Ptyr_pPase_sf"/>
</dbReference>
<dbReference type="NCBIfam" id="TIGR00689">
    <property type="entry name" value="rpiB_lacA_lacB"/>
    <property type="match status" value="1"/>
</dbReference>
<dbReference type="NCBIfam" id="NF004051">
    <property type="entry name" value="PRK05571.1"/>
    <property type="match status" value="1"/>
</dbReference>
<gene>
    <name evidence="7" type="ordered locus">Hore_17930</name>
</gene>
<dbReference type="PANTHER" id="PTHR43732">
    <property type="entry name" value="RIBOSE 5-PHOSPHATE ISOMERASE-RELATED"/>
    <property type="match status" value="1"/>
</dbReference>
<dbReference type="InterPro" id="IPR036569">
    <property type="entry name" value="RpiB_LacA_LacB_sf"/>
</dbReference>
<dbReference type="EC" id="5.3.1.6" evidence="7"/>
<dbReference type="InterPro" id="IPR023485">
    <property type="entry name" value="Ptyr_pPase"/>
</dbReference>
<sequence>MPKLLFVCTGNTCRSPMARFLLEKMLSQNKDLNKKWEIDSAGIAAFPGGKASDNAVRVLGEEGIDLTGHLSKQVDGDLIKDVDIILTMTINHKDMLLDNFPEAKGKVYTLKEFAGQAENPDVSDPFGQSLEIYRQTRDEIKKYLQKIMGKLNYYNSEEGIEGMVENNIKRGDIDMKIAIGSDHAGYEMKQEIIKLLDELGYDVSDMGTDSDESVDYPDFAYKVASGVASGEYDRGLLVCGTGIGMSIAANKVEGVRAALCHDVFSARAARNHNNANVLALGSRVIGIGLAKEIVKTWLEAGFDGDRHERRVNKITRIERGEY</sequence>
<evidence type="ECO:0000256" key="2">
    <source>
        <dbReference type="ARBA" id="ARBA00011063"/>
    </source>
</evidence>
<feature type="active site" description="Nucleophile" evidence="5">
    <location>
        <position position="8"/>
    </location>
</feature>
<evidence type="ECO:0000256" key="1">
    <source>
        <dbReference type="ARBA" id="ARBA00008754"/>
    </source>
</evidence>
<dbReference type="GO" id="GO:0004751">
    <property type="term" value="F:ribose-5-phosphate isomerase activity"/>
    <property type="evidence" value="ECO:0007669"/>
    <property type="project" value="UniProtKB-EC"/>
</dbReference>
<dbReference type="AlphaFoldDB" id="B8CZ23"/>
<dbReference type="Gene3D" id="3.40.50.2300">
    <property type="match status" value="1"/>
</dbReference>
<evidence type="ECO:0000256" key="3">
    <source>
        <dbReference type="ARBA" id="ARBA00022801"/>
    </source>
</evidence>
<dbReference type="NCBIfam" id="TIGR01120">
    <property type="entry name" value="rpiB"/>
    <property type="match status" value="1"/>
</dbReference>
<keyword evidence="3" id="KW-0378">Hydrolase</keyword>
<dbReference type="GO" id="GO:0005975">
    <property type="term" value="P:carbohydrate metabolic process"/>
    <property type="evidence" value="ECO:0007669"/>
    <property type="project" value="InterPro"/>
</dbReference>
<dbReference type="SMART" id="SM00226">
    <property type="entry name" value="LMWPc"/>
    <property type="match status" value="1"/>
</dbReference>
<protein>
    <submittedName>
        <fullName evidence="7">Ribose-5-phosphate isomerase</fullName>
        <ecNumber evidence="7">5.3.1.6</ecNumber>
    </submittedName>
</protein>
<dbReference type="RefSeq" id="WP_015923512.1">
    <property type="nucleotide sequence ID" value="NC_011899.1"/>
</dbReference>
<dbReference type="CDD" id="cd16344">
    <property type="entry name" value="LMWPAP"/>
    <property type="match status" value="1"/>
</dbReference>
<comment type="similarity">
    <text evidence="2">Belongs to the low molecular weight phosphotyrosine protein phosphatase family.</text>
</comment>
<dbReference type="PANTHER" id="PTHR43732:SF1">
    <property type="entry name" value="RIBOSE 5-PHOSPHATE ISOMERASE"/>
    <property type="match status" value="1"/>
</dbReference>
<name>B8CZ23_HALOH</name>
<dbReference type="KEGG" id="hor:Hore_17930"/>
<dbReference type="EMBL" id="CP001098">
    <property type="protein sequence ID" value="ACL70542.1"/>
    <property type="molecule type" value="Genomic_DNA"/>
</dbReference>
<organism evidence="7 8">
    <name type="scientific">Halothermothrix orenii (strain H 168 / OCM 544 / DSM 9562)</name>
    <dbReference type="NCBI Taxonomy" id="373903"/>
    <lineage>
        <taxon>Bacteria</taxon>
        <taxon>Bacillati</taxon>
        <taxon>Bacillota</taxon>
        <taxon>Clostridia</taxon>
        <taxon>Halanaerobiales</taxon>
        <taxon>Halothermotrichaceae</taxon>
        <taxon>Halothermothrix</taxon>
    </lineage>
</organism>
<feature type="active site" description="Proton donor" evidence="5">
    <location>
        <position position="124"/>
    </location>
</feature>
<evidence type="ECO:0000313" key="7">
    <source>
        <dbReference type="EMBL" id="ACL70542.1"/>
    </source>
</evidence>
<dbReference type="SUPFAM" id="SSF52788">
    <property type="entry name" value="Phosphotyrosine protein phosphatases I"/>
    <property type="match status" value="1"/>
</dbReference>
<dbReference type="Gene3D" id="3.40.1400.10">
    <property type="entry name" value="Sugar-phosphate isomerase, RpiB/LacA/LacB"/>
    <property type="match status" value="1"/>
</dbReference>
<dbReference type="Proteomes" id="UP000000719">
    <property type="component" value="Chromosome"/>
</dbReference>
<dbReference type="STRING" id="373903.Hore_17930"/>
<dbReference type="Pfam" id="PF01451">
    <property type="entry name" value="LMWPc"/>
    <property type="match status" value="1"/>
</dbReference>
<dbReference type="Pfam" id="PF02502">
    <property type="entry name" value="LacAB_rpiB"/>
    <property type="match status" value="1"/>
</dbReference>
<proteinExistence type="inferred from homology"/>
<evidence type="ECO:0000256" key="5">
    <source>
        <dbReference type="PIRSR" id="PIRSR617867-1"/>
    </source>
</evidence>
<feature type="domain" description="Phosphotyrosine protein phosphatase I" evidence="6">
    <location>
        <begin position="2"/>
        <end position="150"/>
    </location>
</feature>
<dbReference type="eggNOG" id="COG0698">
    <property type="taxonomic scope" value="Bacteria"/>
</dbReference>
<dbReference type="HOGENOM" id="CLU_059739_0_0_9"/>
<evidence type="ECO:0000256" key="4">
    <source>
        <dbReference type="ARBA" id="ARBA00023235"/>
    </source>
</evidence>
<dbReference type="InterPro" id="IPR017867">
    <property type="entry name" value="Tyr_phospatase_low_mol_wt"/>
</dbReference>
<feature type="active site" evidence="5">
    <location>
        <position position="14"/>
    </location>
</feature>
<dbReference type="InterPro" id="IPR004785">
    <property type="entry name" value="RpiB"/>
</dbReference>
<comment type="similarity">
    <text evidence="1">Belongs to the LacAB/RpiB family.</text>
</comment>
<dbReference type="eggNOG" id="COG0394">
    <property type="taxonomic scope" value="Bacteria"/>
</dbReference>
<dbReference type="SUPFAM" id="SSF89623">
    <property type="entry name" value="Ribose/Galactose isomerase RpiB/AlsB"/>
    <property type="match status" value="1"/>
</dbReference>
<keyword evidence="8" id="KW-1185">Reference proteome</keyword>
<dbReference type="InterPro" id="IPR051812">
    <property type="entry name" value="SPI_LacAB/RpiB"/>
</dbReference>
<evidence type="ECO:0000313" key="8">
    <source>
        <dbReference type="Proteomes" id="UP000000719"/>
    </source>
</evidence>
<keyword evidence="4 7" id="KW-0413">Isomerase</keyword>
<evidence type="ECO:0000259" key="6">
    <source>
        <dbReference type="SMART" id="SM00226"/>
    </source>
</evidence>
<accession>B8CZ23</accession>
<dbReference type="OrthoDB" id="1778624at2"/>
<dbReference type="PRINTS" id="PR00719">
    <property type="entry name" value="LMWPTPASE"/>
</dbReference>
<dbReference type="GO" id="GO:0004725">
    <property type="term" value="F:protein tyrosine phosphatase activity"/>
    <property type="evidence" value="ECO:0007669"/>
    <property type="project" value="InterPro"/>
</dbReference>